<evidence type="ECO:0000259" key="2">
    <source>
        <dbReference type="Pfam" id="PF12804"/>
    </source>
</evidence>
<keyword evidence="3" id="KW-0808">Transferase</keyword>
<dbReference type="EMBL" id="AXSB02000007">
    <property type="protein sequence ID" value="ETH31933.1"/>
    <property type="molecule type" value="Genomic_DNA"/>
</dbReference>
<dbReference type="InterPro" id="IPR025877">
    <property type="entry name" value="MobA-like_NTP_Trfase"/>
</dbReference>
<sequence length="244" mass="24822">MGLLYSRTGGAASNAPACAWNLLTILNTMPRVDHGSPQAGPPAPCVGILLAGGQGRRFAAASGGQDKLLARLADGTAVAVRAAAALREATDAVVAMVRPESAALAALLRGQGCHVLESEQASEGMGASLAAAARFLLAGPVPNMPQRADVCLVALADMPWVRRDTLSAVRAAACADGITVPVHQGRRGHPVAFGRSLWGELAALRGDVGARELLRRHRVAAVAVDDPGVAADVDTPGDLAGDRA</sequence>
<dbReference type="AlphaFoldDB" id="A0AAI9NG18"/>
<dbReference type="Proteomes" id="UP000018679">
    <property type="component" value="Unassembled WGS sequence"/>
</dbReference>
<reference evidence="3 4" key="1">
    <citation type="journal article" date="2013" name="Genome Announc.">
        <title>Genome Sequences of 28 Bordetella pertussis U.S. Outbreak Strains Dating from 2010 to 2012.</title>
        <authorList>
            <person name="Harvill E.T."/>
            <person name="Goodfield L.L."/>
            <person name="Ivanov Y."/>
            <person name="Meyer J.A."/>
            <person name="Newth C."/>
            <person name="Cassiday P."/>
            <person name="Tondella M.L."/>
            <person name="Liao P."/>
            <person name="Zimmerman J."/>
            <person name="Meert K."/>
            <person name="Wessel D."/>
            <person name="Berger J."/>
            <person name="Dean J.M."/>
            <person name="Holubkov R."/>
            <person name="Burr J."/>
            <person name="Liu T."/>
            <person name="Brinkac L."/>
            <person name="Kim M."/>
            <person name="Losada L."/>
        </authorList>
    </citation>
    <scope>NUCLEOTIDE SEQUENCE [LARGE SCALE GENOMIC DNA]</scope>
    <source>
        <strain evidence="3 4">CHLA-26</strain>
    </source>
</reference>
<dbReference type="CDD" id="cd04182">
    <property type="entry name" value="GT_2_like_f"/>
    <property type="match status" value="1"/>
</dbReference>
<dbReference type="PANTHER" id="PTHR43777">
    <property type="entry name" value="MOLYBDENUM COFACTOR CYTIDYLYLTRANSFERASE"/>
    <property type="match status" value="1"/>
</dbReference>
<comment type="caution">
    <text evidence="3">The sequence shown here is derived from an EMBL/GenBank/DDBJ whole genome shotgun (WGS) entry which is preliminary data.</text>
</comment>
<dbReference type="Pfam" id="PF12804">
    <property type="entry name" value="NTP_transf_3"/>
    <property type="match status" value="1"/>
</dbReference>
<proteinExistence type="predicted"/>
<dbReference type="InterPro" id="IPR029044">
    <property type="entry name" value="Nucleotide-diphossugar_trans"/>
</dbReference>
<dbReference type="Gene3D" id="3.90.550.10">
    <property type="entry name" value="Spore Coat Polysaccharide Biosynthesis Protein SpsA, Chain A"/>
    <property type="match status" value="1"/>
</dbReference>
<dbReference type="GO" id="GO:0016779">
    <property type="term" value="F:nucleotidyltransferase activity"/>
    <property type="evidence" value="ECO:0007669"/>
    <property type="project" value="UniProtKB-ARBA"/>
</dbReference>
<feature type="domain" description="MobA-like NTP transferase" evidence="2">
    <location>
        <begin position="47"/>
        <end position="217"/>
    </location>
</feature>
<organism evidence="3 4">
    <name type="scientific">Bordetella pertussis CHLA-26</name>
    <dbReference type="NCBI Taxonomy" id="1331284"/>
    <lineage>
        <taxon>Bacteria</taxon>
        <taxon>Pseudomonadati</taxon>
        <taxon>Pseudomonadota</taxon>
        <taxon>Betaproteobacteria</taxon>
        <taxon>Burkholderiales</taxon>
        <taxon>Alcaligenaceae</taxon>
        <taxon>Bordetella</taxon>
    </lineage>
</organism>
<gene>
    <name evidence="3" type="ORF">L566_0018</name>
</gene>
<name>A0AAI9NG18_BORPT</name>
<keyword evidence="1" id="KW-0460">Magnesium</keyword>
<evidence type="ECO:0000256" key="1">
    <source>
        <dbReference type="ARBA" id="ARBA00022842"/>
    </source>
</evidence>
<evidence type="ECO:0000313" key="4">
    <source>
        <dbReference type="Proteomes" id="UP000018679"/>
    </source>
</evidence>
<dbReference type="SUPFAM" id="SSF53448">
    <property type="entry name" value="Nucleotide-diphospho-sugar transferases"/>
    <property type="match status" value="1"/>
</dbReference>
<dbReference type="PANTHER" id="PTHR43777:SF1">
    <property type="entry name" value="MOLYBDENUM COFACTOR CYTIDYLYLTRANSFERASE"/>
    <property type="match status" value="1"/>
</dbReference>
<accession>A0AAI9NG18</accession>
<protein>
    <submittedName>
        <fullName evidence="3">MobA-like NTP transferase domain protein</fullName>
    </submittedName>
</protein>
<evidence type="ECO:0000313" key="3">
    <source>
        <dbReference type="EMBL" id="ETH31933.1"/>
    </source>
</evidence>